<proteinExistence type="inferred from homology"/>
<feature type="active site" evidence="2">
    <location>
        <position position="153"/>
    </location>
</feature>
<name>A0A2H3KZC1_9CHLR</name>
<dbReference type="InterPro" id="IPR023635">
    <property type="entry name" value="Peptide_deformylase"/>
</dbReference>
<dbReference type="CDD" id="cd00487">
    <property type="entry name" value="Pep_deformylase"/>
    <property type="match status" value="1"/>
</dbReference>
<protein>
    <recommendedName>
        <fullName evidence="2">Peptide deformylase</fullName>
        <shortName evidence="2">PDF</shortName>
        <ecNumber evidence="2">3.5.1.88</ecNumber>
    </recommendedName>
    <alternativeName>
        <fullName evidence="2">Polypeptide deformylase</fullName>
    </alternativeName>
</protein>
<dbReference type="NCBIfam" id="TIGR00079">
    <property type="entry name" value="pept_deformyl"/>
    <property type="match status" value="1"/>
</dbReference>
<comment type="caution">
    <text evidence="3">The sequence shown here is derived from an EMBL/GenBank/DDBJ whole genome shotgun (WGS) entry which is preliminary data.</text>
</comment>
<dbReference type="RefSeq" id="WP_097654337.1">
    <property type="nucleotide sequence ID" value="NZ_LYXE01000127.1"/>
</dbReference>
<feature type="binding site" evidence="2">
    <location>
        <position position="109"/>
    </location>
    <ligand>
        <name>Fe cation</name>
        <dbReference type="ChEBI" id="CHEBI:24875"/>
    </ligand>
</feature>
<dbReference type="PIRSF" id="PIRSF004749">
    <property type="entry name" value="Pep_def"/>
    <property type="match status" value="1"/>
</dbReference>
<dbReference type="AlphaFoldDB" id="A0A2H3KZC1"/>
<keyword evidence="2" id="KW-0408">Iron</keyword>
<organism evidence="3 4">
    <name type="scientific">Candidatus Chloroploca asiatica</name>
    <dbReference type="NCBI Taxonomy" id="1506545"/>
    <lineage>
        <taxon>Bacteria</taxon>
        <taxon>Bacillati</taxon>
        <taxon>Chloroflexota</taxon>
        <taxon>Chloroflexia</taxon>
        <taxon>Chloroflexales</taxon>
        <taxon>Chloroflexineae</taxon>
        <taxon>Oscillochloridaceae</taxon>
        <taxon>Candidatus Chloroploca</taxon>
    </lineage>
</organism>
<comment type="catalytic activity">
    <reaction evidence="2">
        <text>N-terminal N-formyl-L-methionyl-[peptide] + H2O = N-terminal L-methionyl-[peptide] + formate</text>
        <dbReference type="Rhea" id="RHEA:24420"/>
        <dbReference type="Rhea" id="RHEA-COMP:10639"/>
        <dbReference type="Rhea" id="RHEA-COMP:10640"/>
        <dbReference type="ChEBI" id="CHEBI:15377"/>
        <dbReference type="ChEBI" id="CHEBI:15740"/>
        <dbReference type="ChEBI" id="CHEBI:49298"/>
        <dbReference type="ChEBI" id="CHEBI:64731"/>
        <dbReference type="EC" id="3.5.1.88"/>
    </reaction>
</comment>
<dbReference type="EC" id="3.5.1.88" evidence="2"/>
<dbReference type="Gene3D" id="3.90.45.10">
    <property type="entry name" value="Peptide deformylase"/>
    <property type="match status" value="1"/>
</dbReference>
<accession>A0A2H3KZC1</accession>
<dbReference type="Proteomes" id="UP000220922">
    <property type="component" value="Unassembled WGS sequence"/>
</dbReference>
<dbReference type="EMBL" id="LYXE01000127">
    <property type="protein sequence ID" value="PDV97706.1"/>
    <property type="molecule type" value="Genomic_DNA"/>
</dbReference>
<evidence type="ECO:0000313" key="3">
    <source>
        <dbReference type="EMBL" id="PDV97706.1"/>
    </source>
</evidence>
<dbReference type="GO" id="GO:0042586">
    <property type="term" value="F:peptide deformylase activity"/>
    <property type="evidence" value="ECO:0007669"/>
    <property type="project" value="UniProtKB-UniRule"/>
</dbReference>
<dbReference type="NCBIfam" id="NF001159">
    <property type="entry name" value="PRK00150.1-3"/>
    <property type="match status" value="1"/>
</dbReference>
<keyword evidence="2" id="KW-0378">Hydrolase</keyword>
<sequence>MAQRRIFRIDHPEDKKVLKTNCRPVKLPDRTLKQLVADMFETMEAANGVGLAAPQVGLPIQLCIIEIPPEYEQQEDGTEVEVAPSERYVLCNPKIVKTSGEEIMRDEGCLSLPGWFGQVPRQTWVTVEYQELSGKTRRLRKADGLLGWALQHEIDHLQGIVFTERIRDLNTLRDLTNEPEEIPASA</sequence>
<evidence type="ECO:0000256" key="2">
    <source>
        <dbReference type="HAMAP-Rule" id="MF_00163"/>
    </source>
</evidence>
<evidence type="ECO:0000256" key="1">
    <source>
        <dbReference type="ARBA" id="ARBA00010759"/>
    </source>
</evidence>
<dbReference type="SUPFAM" id="SSF56420">
    <property type="entry name" value="Peptide deformylase"/>
    <property type="match status" value="1"/>
</dbReference>
<dbReference type="GO" id="GO:0046872">
    <property type="term" value="F:metal ion binding"/>
    <property type="evidence" value="ECO:0007669"/>
    <property type="project" value="UniProtKB-KW"/>
</dbReference>
<comment type="function">
    <text evidence="2">Removes the formyl group from the N-terminal Met of newly synthesized proteins. Requires at least a dipeptide for an efficient rate of reaction. N-terminal L-methionine is a prerequisite for activity but the enzyme has broad specificity at other positions.</text>
</comment>
<reference evidence="3 4" key="1">
    <citation type="submission" date="2016-05" db="EMBL/GenBank/DDBJ databases">
        <authorList>
            <person name="Lavstsen T."/>
            <person name="Jespersen J.S."/>
        </authorList>
    </citation>
    <scope>NUCLEOTIDE SEQUENCE [LARGE SCALE GENOMIC DNA]</scope>
    <source>
        <strain evidence="3 4">B7-9</strain>
    </source>
</reference>
<keyword evidence="2" id="KW-0648">Protein biosynthesis</keyword>
<dbReference type="InterPro" id="IPR036821">
    <property type="entry name" value="Peptide_deformylase_sf"/>
</dbReference>
<dbReference type="PANTHER" id="PTHR10458">
    <property type="entry name" value="PEPTIDE DEFORMYLASE"/>
    <property type="match status" value="1"/>
</dbReference>
<dbReference type="HAMAP" id="MF_00163">
    <property type="entry name" value="Pep_deformylase"/>
    <property type="match status" value="1"/>
</dbReference>
<dbReference type="OrthoDB" id="9784988at2"/>
<keyword evidence="4" id="KW-1185">Reference proteome</keyword>
<evidence type="ECO:0000313" key="4">
    <source>
        <dbReference type="Proteomes" id="UP000220922"/>
    </source>
</evidence>
<dbReference type="PANTHER" id="PTHR10458:SF22">
    <property type="entry name" value="PEPTIDE DEFORMYLASE"/>
    <property type="match status" value="1"/>
</dbReference>
<comment type="cofactor">
    <cofactor evidence="2">
        <name>Fe(2+)</name>
        <dbReference type="ChEBI" id="CHEBI:29033"/>
    </cofactor>
    <text evidence="2">Binds 1 Fe(2+) ion.</text>
</comment>
<dbReference type="Pfam" id="PF01327">
    <property type="entry name" value="Pep_deformylase"/>
    <property type="match status" value="1"/>
</dbReference>
<feature type="binding site" evidence="2">
    <location>
        <position position="152"/>
    </location>
    <ligand>
        <name>Fe cation</name>
        <dbReference type="ChEBI" id="CHEBI:24875"/>
    </ligand>
</feature>
<comment type="similarity">
    <text evidence="1 2">Belongs to the polypeptide deformylase family.</text>
</comment>
<dbReference type="GO" id="GO:0006412">
    <property type="term" value="P:translation"/>
    <property type="evidence" value="ECO:0007669"/>
    <property type="project" value="UniProtKB-UniRule"/>
</dbReference>
<keyword evidence="2" id="KW-0479">Metal-binding</keyword>
<feature type="binding site" evidence="2">
    <location>
        <position position="156"/>
    </location>
    <ligand>
        <name>Fe cation</name>
        <dbReference type="ChEBI" id="CHEBI:24875"/>
    </ligand>
</feature>
<gene>
    <name evidence="2" type="primary">def</name>
    <name evidence="3" type="ORF">A9Q02_04460</name>
</gene>
<dbReference type="PRINTS" id="PR01576">
    <property type="entry name" value="PDEFORMYLASE"/>
</dbReference>